<dbReference type="InterPro" id="IPR008266">
    <property type="entry name" value="Tyr_kinase_AS"/>
</dbReference>
<evidence type="ECO:0000256" key="1">
    <source>
        <dbReference type="SAM" id="MobiDB-lite"/>
    </source>
</evidence>
<feature type="compositionally biased region" description="Low complexity" evidence="1">
    <location>
        <begin position="16"/>
        <end position="32"/>
    </location>
</feature>
<dbReference type="InterPro" id="IPR011009">
    <property type="entry name" value="Kinase-like_dom_sf"/>
</dbReference>
<feature type="region of interest" description="Disordered" evidence="1">
    <location>
        <begin position="538"/>
        <end position="603"/>
    </location>
</feature>
<dbReference type="AlphaFoldDB" id="A0A261XT68"/>
<dbReference type="GO" id="GO:0005524">
    <property type="term" value="F:ATP binding"/>
    <property type="evidence" value="ECO:0007669"/>
    <property type="project" value="InterPro"/>
</dbReference>
<accession>A0A261XT68</accession>
<name>A0A261XT68_9FUNG</name>
<dbReference type="Pfam" id="PF17667">
    <property type="entry name" value="Pkinase_fungal"/>
    <property type="match status" value="2"/>
</dbReference>
<dbReference type="OrthoDB" id="5569250at2759"/>
<evidence type="ECO:0000313" key="4">
    <source>
        <dbReference type="Proteomes" id="UP000242875"/>
    </source>
</evidence>
<dbReference type="PANTHER" id="PTHR38248:SF2">
    <property type="entry name" value="FUNK1 11"/>
    <property type="match status" value="1"/>
</dbReference>
<sequence length="739" mass="83393">MKRELENQHVARAGKRTSCSSSSSTTSRKPTSSTPPIPQAEISGVESSNTTRQTTPEPSADPPKPNVTPKRRTSASIETATTKGDTMRQDIQHELIDAIRLATEASNESFNVFDAVKLLVQKRHLVPPKGSSLQKAINDPSMVGWRWRQKPDPFKDQAVADFLNQVCACLNGQSILRSFATPEFRAAYPLLYGYEHGREDLRPDFILLPKEAWLQVNRCQELNQAFNNYQKCIVVGECKFTDVNEARWQLYKYIRGLKRSQLWRRFAVGVYITQSTCGVVRADQSGIEYTDFAWSETSTDVIKFVRLLNWLSVGSLESFGFDNTFALVPSQRHTSRPPNGKTIRTEYTGCDIASITCGSTKYLVDSLLYNGVAIRGRGTKVFRVHNEDDTAKANPKALKIMWQDTGRVHNEAYFHELARSRGVQNVLLADETCHYTLSDTINGIRGFDSVGGYCRKFHVENRQETRLVLPYHQPLKYFKDLDDLVRGLLGAIKGHRSLYEASILHRDVSERNVLLNGSNGLGEGWLIDLDMACLVEDRDDQAPSTPEPDSRKSRKRRGGPLLDGTPPRKKPVRRESDKAANETADLYSTSSKSAEESEGFKGPKTGTVPYMACGVLRGEEHSLKHDLESFFYVLYLIPFTYDTPFQGRQSSKGIPEVINNWCRGDLQQCGDLKKGVMGTPDRMLRLLTEQSAKGWRDEPEIFTQYLGLLWKLWKVLLPVAWAFSFDSTNISHEDIIQPL</sequence>
<feature type="compositionally biased region" description="Polar residues" evidence="1">
    <location>
        <begin position="45"/>
        <end position="57"/>
    </location>
</feature>
<dbReference type="Proteomes" id="UP000242875">
    <property type="component" value="Unassembled WGS sequence"/>
</dbReference>
<feature type="compositionally biased region" description="Polar residues" evidence="1">
    <location>
        <begin position="74"/>
        <end position="84"/>
    </location>
</feature>
<comment type="caution">
    <text evidence="3">The sequence shown here is derived from an EMBL/GenBank/DDBJ whole genome shotgun (WGS) entry which is preliminary data.</text>
</comment>
<protein>
    <recommendedName>
        <fullName evidence="2">Protein kinase domain-containing protein</fullName>
    </recommendedName>
</protein>
<dbReference type="GO" id="GO:0004672">
    <property type="term" value="F:protein kinase activity"/>
    <property type="evidence" value="ECO:0007669"/>
    <property type="project" value="InterPro"/>
</dbReference>
<feature type="domain" description="Protein kinase" evidence="2">
    <location>
        <begin position="367"/>
        <end position="739"/>
    </location>
</feature>
<gene>
    <name evidence="3" type="ORF">BZG36_05569</name>
</gene>
<evidence type="ECO:0000313" key="3">
    <source>
        <dbReference type="EMBL" id="OZJ01550.1"/>
    </source>
</evidence>
<reference evidence="3 4" key="1">
    <citation type="journal article" date="2017" name="Mycologia">
        <title>Bifiguratus adelaidae, gen. et sp. nov., a new member of Mucoromycotina in endophytic and soil-dwelling habitats.</title>
        <authorList>
            <person name="Torres-Cruz T.J."/>
            <person name="Billingsley Tobias T.L."/>
            <person name="Almatruk M."/>
            <person name="Hesse C."/>
            <person name="Kuske C.R."/>
            <person name="Desiro A."/>
            <person name="Benucci G.M."/>
            <person name="Bonito G."/>
            <person name="Stajich J.E."/>
            <person name="Dunlap C."/>
            <person name="Arnold A.E."/>
            <person name="Porras-Alfaro A."/>
        </authorList>
    </citation>
    <scope>NUCLEOTIDE SEQUENCE [LARGE SCALE GENOMIC DNA]</scope>
    <source>
        <strain evidence="3 4">AZ0501</strain>
    </source>
</reference>
<dbReference type="PROSITE" id="PS00109">
    <property type="entry name" value="PROTEIN_KINASE_TYR"/>
    <property type="match status" value="1"/>
</dbReference>
<dbReference type="PROSITE" id="PS50011">
    <property type="entry name" value="PROTEIN_KINASE_DOM"/>
    <property type="match status" value="1"/>
</dbReference>
<proteinExistence type="predicted"/>
<organism evidence="3 4">
    <name type="scientific">Bifiguratus adelaidae</name>
    <dbReference type="NCBI Taxonomy" id="1938954"/>
    <lineage>
        <taxon>Eukaryota</taxon>
        <taxon>Fungi</taxon>
        <taxon>Fungi incertae sedis</taxon>
        <taxon>Mucoromycota</taxon>
        <taxon>Mucoromycotina</taxon>
        <taxon>Endogonomycetes</taxon>
        <taxon>Endogonales</taxon>
        <taxon>Endogonales incertae sedis</taxon>
        <taxon>Bifiguratus</taxon>
    </lineage>
</organism>
<evidence type="ECO:0000259" key="2">
    <source>
        <dbReference type="PROSITE" id="PS50011"/>
    </source>
</evidence>
<feature type="non-terminal residue" evidence="3">
    <location>
        <position position="739"/>
    </location>
</feature>
<dbReference type="EMBL" id="MVBO01000307">
    <property type="protein sequence ID" value="OZJ01550.1"/>
    <property type="molecule type" value="Genomic_DNA"/>
</dbReference>
<keyword evidence="4" id="KW-1185">Reference proteome</keyword>
<dbReference type="SUPFAM" id="SSF56112">
    <property type="entry name" value="Protein kinase-like (PK-like)"/>
    <property type="match status" value="1"/>
</dbReference>
<dbReference type="InterPro" id="IPR000719">
    <property type="entry name" value="Prot_kinase_dom"/>
</dbReference>
<dbReference type="Gene3D" id="1.10.510.10">
    <property type="entry name" value="Transferase(Phosphotransferase) domain 1"/>
    <property type="match status" value="1"/>
</dbReference>
<feature type="region of interest" description="Disordered" evidence="1">
    <location>
        <begin position="1"/>
        <end position="89"/>
    </location>
</feature>
<dbReference type="PANTHER" id="PTHR38248">
    <property type="entry name" value="FUNK1 6"/>
    <property type="match status" value="1"/>
</dbReference>
<dbReference type="InterPro" id="IPR040976">
    <property type="entry name" value="Pkinase_fungal"/>
</dbReference>